<keyword evidence="2" id="KW-1185">Reference proteome</keyword>
<dbReference type="AlphaFoldDB" id="A0A8T0H1Q3"/>
<dbReference type="Proteomes" id="UP000822688">
    <property type="component" value="Chromosome 8"/>
</dbReference>
<reference evidence="1" key="1">
    <citation type="submission" date="2020-06" db="EMBL/GenBank/DDBJ databases">
        <title>WGS assembly of Ceratodon purpureus strain R40.</title>
        <authorList>
            <person name="Carey S.B."/>
            <person name="Jenkins J."/>
            <person name="Shu S."/>
            <person name="Lovell J.T."/>
            <person name="Sreedasyam A."/>
            <person name="Maumus F."/>
            <person name="Tiley G.P."/>
            <person name="Fernandez-Pozo N."/>
            <person name="Barry K."/>
            <person name="Chen C."/>
            <person name="Wang M."/>
            <person name="Lipzen A."/>
            <person name="Daum C."/>
            <person name="Saski C.A."/>
            <person name="Payton A.C."/>
            <person name="Mcbreen J.C."/>
            <person name="Conrad R.E."/>
            <person name="Kollar L.M."/>
            <person name="Olsson S."/>
            <person name="Huttunen S."/>
            <person name="Landis J.B."/>
            <person name="Wickett N.J."/>
            <person name="Johnson M.G."/>
            <person name="Rensing S.A."/>
            <person name="Grimwood J."/>
            <person name="Schmutz J."/>
            <person name="Mcdaniel S.F."/>
        </authorList>
    </citation>
    <scope>NUCLEOTIDE SEQUENCE</scope>
    <source>
        <strain evidence="1">R40</strain>
    </source>
</reference>
<evidence type="ECO:0000313" key="2">
    <source>
        <dbReference type="Proteomes" id="UP000822688"/>
    </source>
</evidence>
<protein>
    <submittedName>
        <fullName evidence="1">Uncharacterized protein</fullName>
    </submittedName>
</protein>
<dbReference type="EMBL" id="CM026429">
    <property type="protein sequence ID" value="KAG0564655.1"/>
    <property type="molecule type" value="Genomic_DNA"/>
</dbReference>
<accession>A0A8T0H1Q3</accession>
<sequence length="310" mass="33755">MESKENFLRRQLGWEFIEKKLKERVSAVVSSTRRMADCFSCLKCASVLVSLVCCCSSTLSLQITNKESDDEMKKPDAQKLGLSSIDAADGDDGKTKMTLLEYFEPGRLPVGVAHLRDHGLVPVGVAQLRNGWMSDRFAILRYGFVSMGVANLNFLGRVPKNIASLMIKSQREPFHDVPTPGNRVGADPTKSRIVIATPAVSQLPAQDIIDAAIDSVQVRVPDQHAVIVEVVAEEARLLGDDGLEVVLDVVEGITGTLERNEEDINSVVRATVNLGVGGDPIELGVLSPTEYTNLIFNVLLPQPMVDGVHH</sequence>
<comment type="caution">
    <text evidence="1">The sequence shown here is derived from an EMBL/GenBank/DDBJ whole genome shotgun (WGS) entry which is preliminary data.</text>
</comment>
<name>A0A8T0H1Q3_CERPU</name>
<evidence type="ECO:0000313" key="1">
    <source>
        <dbReference type="EMBL" id="KAG0564655.1"/>
    </source>
</evidence>
<organism evidence="1 2">
    <name type="scientific">Ceratodon purpureus</name>
    <name type="common">Fire moss</name>
    <name type="synonym">Dicranum purpureum</name>
    <dbReference type="NCBI Taxonomy" id="3225"/>
    <lineage>
        <taxon>Eukaryota</taxon>
        <taxon>Viridiplantae</taxon>
        <taxon>Streptophyta</taxon>
        <taxon>Embryophyta</taxon>
        <taxon>Bryophyta</taxon>
        <taxon>Bryophytina</taxon>
        <taxon>Bryopsida</taxon>
        <taxon>Dicranidae</taxon>
        <taxon>Pseudoditrichales</taxon>
        <taxon>Ditrichaceae</taxon>
        <taxon>Ceratodon</taxon>
    </lineage>
</organism>
<proteinExistence type="predicted"/>
<gene>
    <name evidence="1" type="ORF">KC19_8G128700</name>
</gene>